<dbReference type="InterPro" id="IPR012318">
    <property type="entry name" value="HTH_CRP"/>
</dbReference>
<name>A0ABS8Q363_9BURK</name>
<keyword evidence="3" id="KW-0804">Transcription</keyword>
<dbReference type="PANTHER" id="PTHR24567:SF75">
    <property type="entry name" value="FUMARATE AND NITRATE REDUCTION REGULATORY PROTEIN"/>
    <property type="match status" value="1"/>
</dbReference>
<dbReference type="InterPro" id="IPR018490">
    <property type="entry name" value="cNMP-bd_dom_sf"/>
</dbReference>
<comment type="caution">
    <text evidence="5">The sequence shown here is derived from an EMBL/GenBank/DDBJ whole genome shotgun (WGS) entry which is preliminary data.</text>
</comment>
<organism evidence="5 6">
    <name type="scientific">Massilia phyllostachyos</name>
    <dbReference type="NCBI Taxonomy" id="2898585"/>
    <lineage>
        <taxon>Bacteria</taxon>
        <taxon>Pseudomonadati</taxon>
        <taxon>Pseudomonadota</taxon>
        <taxon>Betaproteobacteria</taxon>
        <taxon>Burkholderiales</taxon>
        <taxon>Oxalobacteraceae</taxon>
        <taxon>Telluria group</taxon>
        <taxon>Massilia</taxon>
    </lineage>
</organism>
<dbReference type="Gene3D" id="2.60.120.10">
    <property type="entry name" value="Jelly Rolls"/>
    <property type="match status" value="1"/>
</dbReference>
<gene>
    <name evidence="5" type="ORF">LQ564_07660</name>
</gene>
<dbReference type="Gene3D" id="1.10.10.10">
    <property type="entry name" value="Winged helix-like DNA-binding domain superfamily/Winged helix DNA-binding domain"/>
    <property type="match status" value="1"/>
</dbReference>
<evidence type="ECO:0000256" key="3">
    <source>
        <dbReference type="ARBA" id="ARBA00023163"/>
    </source>
</evidence>
<dbReference type="EMBL" id="JAJNOC010000002">
    <property type="protein sequence ID" value="MCD2516191.1"/>
    <property type="molecule type" value="Genomic_DNA"/>
</dbReference>
<evidence type="ECO:0000256" key="2">
    <source>
        <dbReference type="ARBA" id="ARBA00023125"/>
    </source>
</evidence>
<evidence type="ECO:0000259" key="4">
    <source>
        <dbReference type="PROSITE" id="PS51063"/>
    </source>
</evidence>
<dbReference type="InterPro" id="IPR036390">
    <property type="entry name" value="WH_DNA-bd_sf"/>
</dbReference>
<dbReference type="SMART" id="SM00419">
    <property type="entry name" value="HTH_CRP"/>
    <property type="match status" value="1"/>
</dbReference>
<dbReference type="RefSeq" id="WP_231057519.1">
    <property type="nucleotide sequence ID" value="NZ_JAJNOC010000002.1"/>
</dbReference>
<dbReference type="SMART" id="SM00100">
    <property type="entry name" value="cNMP"/>
    <property type="match status" value="1"/>
</dbReference>
<dbReference type="InterPro" id="IPR000595">
    <property type="entry name" value="cNMP-bd_dom"/>
</dbReference>
<sequence>MHILTLDGPEPRCHDCPVRAACLAPQAGLCGCRRSLDCDRPLFGRGQPFAFLYTVRSGRLKLWRPDHRGRPLVTTFPAAGDLLGLDAIGAGRHACSAVALEPSEVCEIPYAGLQAALPGAPRLMRRFHAALSEEIVREQAVLLQAGRPAGARLAGLLLDLSARQAAGGGDADRLRLPMSRADIGNHLGLTIESVSRQLGRMRTAGWIAVDGRDLTLLRRDRLQALLAPGGELHSSA</sequence>
<dbReference type="InterPro" id="IPR050397">
    <property type="entry name" value="Env_Response_Regulators"/>
</dbReference>
<dbReference type="InterPro" id="IPR036388">
    <property type="entry name" value="WH-like_DNA-bd_sf"/>
</dbReference>
<accession>A0ABS8Q363</accession>
<dbReference type="Pfam" id="PF13545">
    <property type="entry name" value="HTH_Crp_2"/>
    <property type="match status" value="1"/>
</dbReference>
<dbReference type="Proteomes" id="UP001179361">
    <property type="component" value="Unassembled WGS sequence"/>
</dbReference>
<reference evidence="5" key="1">
    <citation type="submission" date="2021-11" db="EMBL/GenBank/DDBJ databases">
        <title>The complete genome of Massilia sp sp. G4R7.</title>
        <authorList>
            <person name="Liu L."/>
            <person name="Yue J."/>
            <person name="Yuan J."/>
            <person name="Yang F."/>
            <person name="Li L."/>
        </authorList>
    </citation>
    <scope>NUCLEOTIDE SEQUENCE</scope>
    <source>
        <strain evidence="5">G4R7</strain>
    </source>
</reference>
<dbReference type="InterPro" id="IPR014710">
    <property type="entry name" value="RmlC-like_jellyroll"/>
</dbReference>
<evidence type="ECO:0000313" key="5">
    <source>
        <dbReference type="EMBL" id="MCD2516191.1"/>
    </source>
</evidence>
<dbReference type="PANTHER" id="PTHR24567">
    <property type="entry name" value="CRP FAMILY TRANSCRIPTIONAL REGULATORY PROTEIN"/>
    <property type="match status" value="1"/>
</dbReference>
<keyword evidence="6" id="KW-1185">Reference proteome</keyword>
<dbReference type="CDD" id="cd00038">
    <property type="entry name" value="CAP_ED"/>
    <property type="match status" value="1"/>
</dbReference>
<proteinExistence type="predicted"/>
<feature type="domain" description="HTH crp-type" evidence="4">
    <location>
        <begin position="147"/>
        <end position="220"/>
    </location>
</feature>
<dbReference type="SUPFAM" id="SSF51206">
    <property type="entry name" value="cAMP-binding domain-like"/>
    <property type="match status" value="1"/>
</dbReference>
<dbReference type="Pfam" id="PF00027">
    <property type="entry name" value="cNMP_binding"/>
    <property type="match status" value="1"/>
</dbReference>
<dbReference type="CDD" id="cd00092">
    <property type="entry name" value="HTH_CRP"/>
    <property type="match status" value="1"/>
</dbReference>
<keyword evidence="2" id="KW-0238">DNA-binding</keyword>
<dbReference type="PRINTS" id="PR00034">
    <property type="entry name" value="HTHCRP"/>
</dbReference>
<dbReference type="PROSITE" id="PS51063">
    <property type="entry name" value="HTH_CRP_2"/>
    <property type="match status" value="1"/>
</dbReference>
<evidence type="ECO:0000313" key="6">
    <source>
        <dbReference type="Proteomes" id="UP001179361"/>
    </source>
</evidence>
<protein>
    <submittedName>
        <fullName evidence="5">Helix-turn-helix domain-containing protein</fullName>
    </submittedName>
</protein>
<evidence type="ECO:0000256" key="1">
    <source>
        <dbReference type="ARBA" id="ARBA00023015"/>
    </source>
</evidence>
<keyword evidence="1" id="KW-0805">Transcription regulation</keyword>
<dbReference type="SUPFAM" id="SSF46785">
    <property type="entry name" value="Winged helix' DNA-binding domain"/>
    <property type="match status" value="1"/>
</dbReference>